<dbReference type="RefSeq" id="WP_011644265.1">
    <property type="nucleotide sequence ID" value="NZ_JADFAN010000002.1"/>
</dbReference>
<dbReference type="Pfam" id="PF00403">
    <property type="entry name" value="HMA"/>
    <property type="match status" value="1"/>
</dbReference>
<dbReference type="AlphaFoldDB" id="A0A495CXP0"/>
<dbReference type="Proteomes" id="UP000273675">
    <property type="component" value="Unassembled WGS sequence"/>
</dbReference>
<evidence type="ECO:0000313" key="7">
    <source>
        <dbReference type="Proteomes" id="UP000273675"/>
    </source>
</evidence>
<feature type="chain" id="PRO_5019788139" evidence="4">
    <location>
        <begin position="20"/>
        <end position="125"/>
    </location>
</feature>
<dbReference type="FunFam" id="3.30.70.100:FF:000001">
    <property type="entry name" value="ATPase copper transporting beta"/>
    <property type="match status" value="1"/>
</dbReference>
<dbReference type="GO" id="GO:0043682">
    <property type="term" value="F:P-type divalent copper transporter activity"/>
    <property type="evidence" value="ECO:0007669"/>
    <property type="project" value="TreeGrafter"/>
</dbReference>
<dbReference type="OMA" id="CAVCPIT"/>
<comment type="caution">
    <text evidence="6">The sequence shown here is derived from an EMBL/GenBank/DDBJ whole genome shotgun (WGS) entry which is preliminary data.</text>
</comment>
<accession>A0A495CXP0</accession>
<reference evidence="6 7" key="1">
    <citation type="submission" date="2018-10" db="EMBL/GenBank/DDBJ databases">
        <title>Genomic Encyclopedia of Type Strains, Phase IV (KMG-IV): sequencing the most valuable type-strain genomes for metagenomic binning, comparative biology and taxonomic classification.</title>
        <authorList>
            <person name="Goeker M."/>
        </authorList>
    </citation>
    <scope>NUCLEOTIDE SEQUENCE [LARGE SCALE GENOMIC DNA]</scope>
    <source>
        <strain evidence="6 7">DSM 4734</strain>
    </source>
</reference>
<dbReference type="PROSITE" id="PS50846">
    <property type="entry name" value="HMA_2"/>
    <property type="match status" value="1"/>
</dbReference>
<sequence>MKRTSTVILSVALLGIAGAGLSAFNYAPSETSAKTNIVVAQTETATFDIENMTCATCPITVRTAMSRVEGVDSVEVDFETKTAIVRFDPSVTTAALVGQASTDAGYPAHASNAEDADHSEAEHQH</sequence>
<dbReference type="SUPFAM" id="SSF55008">
    <property type="entry name" value="HMA, heavy metal-associated domain"/>
    <property type="match status" value="1"/>
</dbReference>
<dbReference type="PANTHER" id="PTHR43520:SF8">
    <property type="entry name" value="P-TYPE CU(+) TRANSPORTER"/>
    <property type="match status" value="1"/>
</dbReference>
<dbReference type="InterPro" id="IPR001802">
    <property type="entry name" value="MerP/CopZ"/>
</dbReference>
<protein>
    <submittedName>
        <fullName evidence="6">Mercuric ion binding protein</fullName>
    </submittedName>
</protein>
<dbReference type="PANTHER" id="PTHR43520">
    <property type="entry name" value="ATP7, ISOFORM B"/>
    <property type="match status" value="1"/>
</dbReference>
<dbReference type="InterPro" id="IPR036163">
    <property type="entry name" value="HMA_dom_sf"/>
</dbReference>
<dbReference type="Gene3D" id="3.30.70.100">
    <property type="match status" value="1"/>
</dbReference>
<keyword evidence="1" id="KW-0479">Metal-binding</keyword>
<name>A0A495CXP0_9PROT</name>
<keyword evidence="2" id="KW-1278">Translocase</keyword>
<proteinExistence type="predicted"/>
<dbReference type="GO" id="GO:0055070">
    <property type="term" value="P:copper ion homeostasis"/>
    <property type="evidence" value="ECO:0007669"/>
    <property type="project" value="TreeGrafter"/>
</dbReference>
<evidence type="ECO:0000313" key="6">
    <source>
        <dbReference type="EMBL" id="RKQ89541.1"/>
    </source>
</evidence>
<dbReference type="GO" id="GO:0005507">
    <property type="term" value="F:copper ion binding"/>
    <property type="evidence" value="ECO:0007669"/>
    <property type="project" value="TreeGrafter"/>
</dbReference>
<keyword evidence="4" id="KW-0732">Signal</keyword>
<evidence type="ECO:0000259" key="5">
    <source>
        <dbReference type="PROSITE" id="PS50846"/>
    </source>
</evidence>
<dbReference type="PRINTS" id="PR00946">
    <property type="entry name" value="HGSCAVENGER"/>
</dbReference>
<dbReference type="OrthoDB" id="7205933at2"/>
<dbReference type="EMBL" id="RBIM01000010">
    <property type="protein sequence ID" value="RKQ89541.1"/>
    <property type="molecule type" value="Genomic_DNA"/>
</dbReference>
<feature type="domain" description="HMA" evidence="5">
    <location>
        <begin position="43"/>
        <end position="109"/>
    </location>
</feature>
<feature type="compositionally biased region" description="Basic and acidic residues" evidence="3">
    <location>
        <begin position="115"/>
        <end position="125"/>
    </location>
</feature>
<evidence type="ECO:0000256" key="2">
    <source>
        <dbReference type="ARBA" id="ARBA00022967"/>
    </source>
</evidence>
<feature type="signal peptide" evidence="4">
    <location>
        <begin position="1"/>
        <end position="19"/>
    </location>
</feature>
<dbReference type="GO" id="GO:0016020">
    <property type="term" value="C:membrane"/>
    <property type="evidence" value="ECO:0007669"/>
    <property type="project" value="TreeGrafter"/>
</dbReference>
<dbReference type="CDD" id="cd00371">
    <property type="entry name" value="HMA"/>
    <property type="match status" value="1"/>
</dbReference>
<evidence type="ECO:0000256" key="3">
    <source>
        <dbReference type="SAM" id="MobiDB-lite"/>
    </source>
</evidence>
<evidence type="ECO:0000256" key="4">
    <source>
        <dbReference type="SAM" id="SignalP"/>
    </source>
</evidence>
<evidence type="ECO:0000256" key="1">
    <source>
        <dbReference type="ARBA" id="ARBA00022723"/>
    </source>
</evidence>
<dbReference type="InterPro" id="IPR006121">
    <property type="entry name" value="HMA_dom"/>
</dbReference>
<gene>
    <name evidence="6" type="ORF">C7435_3402</name>
</gene>
<feature type="region of interest" description="Disordered" evidence="3">
    <location>
        <begin position="104"/>
        <end position="125"/>
    </location>
</feature>
<organism evidence="6 7">
    <name type="scientific">Maricaulis maris</name>
    <dbReference type="NCBI Taxonomy" id="74318"/>
    <lineage>
        <taxon>Bacteria</taxon>
        <taxon>Pseudomonadati</taxon>
        <taxon>Pseudomonadota</taxon>
        <taxon>Alphaproteobacteria</taxon>
        <taxon>Maricaulales</taxon>
        <taxon>Maricaulaceae</taxon>
        <taxon>Maricaulis</taxon>
    </lineage>
</organism>